<comment type="caution">
    <text evidence="10">The sequence shown here is derived from an EMBL/GenBank/DDBJ whole genome shotgun (WGS) entry which is preliminary data.</text>
</comment>
<dbReference type="PANTHER" id="PTHR30561:SF1">
    <property type="entry name" value="MULTIDRUG TRANSPORTER EMRE"/>
    <property type="match status" value="1"/>
</dbReference>
<feature type="transmembrane region" description="Helical" evidence="9">
    <location>
        <begin position="61"/>
        <end position="79"/>
    </location>
</feature>
<feature type="transmembrane region" description="Helical" evidence="9">
    <location>
        <begin position="30"/>
        <end position="49"/>
    </location>
</feature>
<evidence type="ECO:0000256" key="7">
    <source>
        <dbReference type="RuleBase" id="RU003942"/>
    </source>
</evidence>
<keyword evidence="6 9" id="KW-0472">Membrane</keyword>
<keyword evidence="3" id="KW-1003">Cell membrane</keyword>
<dbReference type="PANTHER" id="PTHR30561">
    <property type="entry name" value="SMR FAMILY PROTON-DEPENDENT DRUG EFFLUX TRANSPORTER SUGE"/>
    <property type="match status" value="1"/>
</dbReference>
<protein>
    <submittedName>
        <fullName evidence="10">SMR family transporter</fullName>
    </submittedName>
</protein>
<evidence type="ECO:0000256" key="6">
    <source>
        <dbReference type="ARBA" id="ARBA00023136"/>
    </source>
</evidence>
<keyword evidence="5 9" id="KW-1133">Transmembrane helix</keyword>
<keyword evidence="11" id="KW-1185">Reference proteome</keyword>
<reference evidence="10 11" key="1">
    <citation type="submission" date="2022-04" db="EMBL/GenBank/DDBJ databases">
        <title>Human microbiome associated bacterial genomes.</title>
        <authorList>
            <person name="Sandstrom S."/>
            <person name="Salamzade R."/>
            <person name="Kalan L.R."/>
        </authorList>
    </citation>
    <scope>NUCLEOTIDE SEQUENCE [LARGE SCALE GENOMIC DNA]</scope>
    <source>
        <strain evidence="11">p3-SID1799</strain>
    </source>
</reference>
<dbReference type="SUPFAM" id="SSF103481">
    <property type="entry name" value="Multidrug resistance efflux transporter EmrE"/>
    <property type="match status" value="1"/>
</dbReference>
<dbReference type="EMBL" id="JALXSQ010000002">
    <property type="protein sequence ID" value="MCT2041889.1"/>
    <property type="molecule type" value="Genomic_DNA"/>
</dbReference>
<dbReference type="Proteomes" id="UP001525379">
    <property type="component" value="Unassembled WGS sequence"/>
</dbReference>
<evidence type="ECO:0000256" key="5">
    <source>
        <dbReference type="ARBA" id="ARBA00022989"/>
    </source>
</evidence>
<dbReference type="InterPro" id="IPR000390">
    <property type="entry name" value="Small_drug/metabolite_transptr"/>
</dbReference>
<comment type="subcellular location">
    <subcellularLocation>
        <location evidence="1 7">Cell membrane</location>
        <topology evidence="1 7">Multi-pass membrane protein</topology>
    </subcellularLocation>
</comment>
<evidence type="ECO:0000313" key="10">
    <source>
        <dbReference type="EMBL" id="MCT2041889.1"/>
    </source>
</evidence>
<organism evidence="10 11">
    <name type="scientific">Pseudoclavibacter albus</name>
    <dbReference type="NCBI Taxonomy" id="272241"/>
    <lineage>
        <taxon>Bacteria</taxon>
        <taxon>Bacillati</taxon>
        <taxon>Actinomycetota</taxon>
        <taxon>Actinomycetes</taxon>
        <taxon>Micrococcales</taxon>
        <taxon>Microbacteriaceae</taxon>
        <taxon>Pseudoclavibacter</taxon>
    </lineage>
</organism>
<dbReference type="InterPro" id="IPR045324">
    <property type="entry name" value="Small_multidrug_res"/>
</dbReference>
<evidence type="ECO:0000256" key="3">
    <source>
        <dbReference type="ARBA" id="ARBA00022475"/>
    </source>
</evidence>
<keyword evidence="4 7" id="KW-0812">Transmembrane</keyword>
<dbReference type="InterPro" id="IPR037185">
    <property type="entry name" value="EmrE-like"/>
</dbReference>
<evidence type="ECO:0000256" key="8">
    <source>
        <dbReference type="SAM" id="MobiDB-lite"/>
    </source>
</evidence>
<evidence type="ECO:0000256" key="1">
    <source>
        <dbReference type="ARBA" id="ARBA00004651"/>
    </source>
</evidence>
<evidence type="ECO:0000256" key="4">
    <source>
        <dbReference type="ARBA" id="ARBA00022692"/>
    </source>
</evidence>
<sequence>MRRAILLIAAILTEVGGSLALKGGLEFPWLYALTVLGYVASFILLAMVLKAGLPLGVTYGIWGATDVALTAIGSSLIFGEPFTPVMGLGIVLVAAGVLCVEFGAAGGFKDEDEDSPHGVAFGGAPTGPIPVVTGGK</sequence>
<accession>A0ABT2HU94</accession>
<dbReference type="Pfam" id="PF00893">
    <property type="entry name" value="Multi_Drug_Res"/>
    <property type="match status" value="1"/>
</dbReference>
<feature type="transmembrane region" description="Helical" evidence="9">
    <location>
        <begin position="85"/>
        <end position="108"/>
    </location>
</feature>
<proteinExistence type="inferred from homology"/>
<comment type="similarity">
    <text evidence="7">Belongs to the drug/metabolite transporter (DMT) superfamily. Small multidrug resistance (SMR) (TC 2.A.7.1) family.</text>
</comment>
<dbReference type="Gene3D" id="1.10.3730.20">
    <property type="match status" value="1"/>
</dbReference>
<keyword evidence="2" id="KW-0813">Transport</keyword>
<gene>
    <name evidence="10" type="ORF">M3D15_00810</name>
</gene>
<evidence type="ECO:0000313" key="11">
    <source>
        <dbReference type="Proteomes" id="UP001525379"/>
    </source>
</evidence>
<evidence type="ECO:0000256" key="9">
    <source>
        <dbReference type="SAM" id="Phobius"/>
    </source>
</evidence>
<evidence type="ECO:0000256" key="2">
    <source>
        <dbReference type="ARBA" id="ARBA00022448"/>
    </source>
</evidence>
<feature type="region of interest" description="Disordered" evidence="8">
    <location>
        <begin position="117"/>
        <end position="136"/>
    </location>
</feature>
<name>A0ABT2HU94_9MICO</name>